<dbReference type="InterPro" id="IPR006450">
    <property type="entry name" value="Phage_HK97_gp6-like"/>
</dbReference>
<dbReference type="InterPro" id="IPR021146">
    <property type="entry name" value="Phage_gp6-like_head-tail"/>
</dbReference>
<proteinExistence type="predicted"/>
<dbReference type="EMBL" id="JAHWQX010000004">
    <property type="protein sequence ID" value="MBW3098661.1"/>
    <property type="molecule type" value="Genomic_DNA"/>
</dbReference>
<evidence type="ECO:0000313" key="1">
    <source>
        <dbReference type="EMBL" id="MBW3098661.1"/>
    </source>
</evidence>
<gene>
    <name evidence="1" type="ORF">KY465_15360</name>
</gene>
<name>A0ABS6WRR1_9HYPH</name>
<comment type="caution">
    <text evidence="1">The sequence shown here is derived from an EMBL/GenBank/DDBJ whole genome shotgun (WGS) entry which is preliminary data.</text>
</comment>
<accession>A0ABS6WRR1</accession>
<dbReference type="CDD" id="cd08054">
    <property type="entry name" value="gp6"/>
    <property type="match status" value="1"/>
</dbReference>
<evidence type="ECO:0000313" key="2">
    <source>
        <dbReference type="Proteomes" id="UP001430804"/>
    </source>
</evidence>
<keyword evidence="2" id="KW-1185">Reference proteome</keyword>
<dbReference type="NCBIfam" id="TIGR01560">
    <property type="entry name" value="put_DNA_pack"/>
    <property type="match status" value="1"/>
</dbReference>
<dbReference type="Proteomes" id="UP001430804">
    <property type="component" value="Unassembled WGS sequence"/>
</dbReference>
<organism evidence="1 2">
    <name type="scientific">Pseudohoeflea coraliihabitans</name>
    <dbReference type="NCBI Taxonomy" id="2860393"/>
    <lineage>
        <taxon>Bacteria</taxon>
        <taxon>Pseudomonadati</taxon>
        <taxon>Pseudomonadota</taxon>
        <taxon>Alphaproteobacteria</taxon>
        <taxon>Hyphomicrobiales</taxon>
        <taxon>Rhizobiaceae</taxon>
        <taxon>Pseudohoeflea</taxon>
    </lineage>
</organism>
<protein>
    <submittedName>
        <fullName evidence="1">Head-tail connector protein</fullName>
    </submittedName>
</protein>
<dbReference type="InterPro" id="IPR011738">
    <property type="entry name" value="Phage_CHP"/>
</dbReference>
<reference evidence="1" key="1">
    <citation type="submission" date="2021-07" db="EMBL/GenBank/DDBJ databases">
        <title>Pseudohoeflea marina sp. nov. a polyhydroxyalcanoate-producing bacterium.</title>
        <authorList>
            <person name="Zheng W."/>
            <person name="Yu S."/>
            <person name="Huang Y."/>
        </authorList>
    </citation>
    <scope>NUCLEOTIDE SEQUENCE</scope>
    <source>
        <strain evidence="1">DP4N28-3</strain>
    </source>
</reference>
<dbReference type="Pfam" id="PF05135">
    <property type="entry name" value="Phage_connect_1"/>
    <property type="match status" value="1"/>
</dbReference>
<dbReference type="RefSeq" id="WP_219202985.1">
    <property type="nucleotide sequence ID" value="NZ_JAHWQX010000004.1"/>
</dbReference>
<sequence length="188" mass="20121">MTLILTGPPLGEPVSLAEAKAHLRLESDAEDSLLENLIAAARAHCEAITGLALLTQSFRLFLDDWPSAPVIQIAKSPIQAIDSMRVYDAAGLPVSLDVTDVVLDGRARPARLHMGSVAATARQINGIEIDFTAGFGTAADIPPELQRAMLLHVALMYEFRGAVPPQMQPAAVPHGYASLVAPWQRRAI</sequence>
<dbReference type="NCBIfam" id="TIGR02215">
    <property type="entry name" value="phage_chp_gp8"/>
    <property type="match status" value="1"/>
</dbReference>